<evidence type="ECO:0000313" key="3">
    <source>
        <dbReference type="Proteomes" id="UP001497457"/>
    </source>
</evidence>
<name>A0ABC9ABW7_9POAL</name>
<dbReference type="SUPFAM" id="SSF52047">
    <property type="entry name" value="RNI-like"/>
    <property type="match status" value="1"/>
</dbReference>
<dbReference type="AlphaFoldDB" id="A0ABC9ABW7"/>
<keyword evidence="3" id="KW-1185">Reference proteome</keyword>
<dbReference type="Pfam" id="PF23622">
    <property type="entry name" value="LRR_At1g61320_AtMIF1"/>
    <property type="match status" value="1"/>
</dbReference>
<dbReference type="EMBL" id="OZ075130">
    <property type="protein sequence ID" value="CAL4974366.1"/>
    <property type="molecule type" value="Genomic_DNA"/>
</dbReference>
<organism evidence="2 3">
    <name type="scientific">Urochloa decumbens</name>
    <dbReference type="NCBI Taxonomy" id="240449"/>
    <lineage>
        <taxon>Eukaryota</taxon>
        <taxon>Viridiplantae</taxon>
        <taxon>Streptophyta</taxon>
        <taxon>Embryophyta</taxon>
        <taxon>Tracheophyta</taxon>
        <taxon>Spermatophyta</taxon>
        <taxon>Magnoliopsida</taxon>
        <taxon>Liliopsida</taxon>
        <taxon>Poales</taxon>
        <taxon>Poaceae</taxon>
        <taxon>PACMAD clade</taxon>
        <taxon>Panicoideae</taxon>
        <taxon>Panicodae</taxon>
        <taxon>Paniceae</taxon>
        <taxon>Melinidinae</taxon>
        <taxon>Urochloa</taxon>
    </lineage>
</organism>
<accession>A0ABC9ABW7</accession>
<dbReference type="InterPro" id="IPR055357">
    <property type="entry name" value="LRR_At1g61320_AtMIF1"/>
</dbReference>
<feature type="domain" description="At1g61320/AtMIF1 LRR" evidence="1">
    <location>
        <begin position="74"/>
        <end position="249"/>
    </location>
</feature>
<dbReference type="Gene3D" id="3.80.10.10">
    <property type="entry name" value="Ribonuclease Inhibitor"/>
    <property type="match status" value="1"/>
</dbReference>
<sequence length="491" mass="55073">MDSSTGGGDNVDRISGLSADGLLQVILSFVRQVPAVTARDLSLEDTDLRNNAAPGHFAGFVDWVLARRGDADMDSLRITMMYRERCPSLDKINQWIRYGMQRVVGDFHLCIPSMGKDQAAVELPSYGRAASISLDLSCVGLRFPAMARYEELTELTLDSVSFREDEQGRALGDFLSCSCPRLRRLDMRSPRRLTQLVLRVEALEELRISLAFGLALDVTAPNLLVLKLKVASDVRIAKMIAPRLQEIRMLINPCDPQDLHGLTSIRSLGVIQLDMHAQYHHKEDDSFWLLRNCPGVEDVKVSLCFLHDGGGRTKDHVVDAMLEGAETFPNVRSMHVKADFTRADEDHLVASMASLLIRFPRLSSLCIEFTGPKRDLLRAKCFCDALGKWTDHGQISMEFLEEVKISGFTGASEELDLVSLLFKISSRSVIKSMTLSAASKTRYARYLKQKMEDEDEDGDDSLEPIHLKLMDMSSTNSGHWHFRKNVCTWVC</sequence>
<dbReference type="PANTHER" id="PTHR34709:SF79">
    <property type="entry name" value="F-BOX DOMAIN-CONTAINING PROTEIN"/>
    <property type="match status" value="1"/>
</dbReference>
<protein>
    <recommendedName>
        <fullName evidence="1">At1g61320/AtMIF1 LRR domain-containing protein</fullName>
    </recommendedName>
</protein>
<reference evidence="3" key="1">
    <citation type="submission" date="2024-06" db="EMBL/GenBank/DDBJ databases">
        <authorList>
            <person name="Ryan C."/>
        </authorList>
    </citation>
    <scope>NUCLEOTIDE SEQUENCE [LARGE SCALE GENOMIC DNA]</scope>
</reference>
<dbReference type="PANTHER" id="PTHR34709">
    <property type="entry name" value="OS10G0396666 PROTEIN"/>
    <property type="match status" value="1"/>
</dbReference>
<evidence type="ECO:0000313" key="2">
    <source>
        <dbReference type="EMBL" id="CAL4974366.1"/>
    </source>
</evidence>
<evidence type="ECO:0000259" key="1">
    <source>
        <dbReference type="Pfam" id="PF23622"/>
    </source>
</evidence>
<gene>
    <name evidence="2" type="ORF">URODEC1_LOCUS52483</name>
</gene>
<dbReference type="InterPro" id="IPR055312">
    <property type="entry name" value="FBL15-like"/>
</dbReference>
<reference evidence="2 3" key="2">
    <citation type="submission" date="2024-10" db="EMBL/GenBank/DDBJ databases">
        <authorList>
            <person name="Ryan C."/>
        </authorList>
    </citation>
    <scope>NUCLEOTIDE SEQUENCE [LARGE SCALE GENOMIC DNA]</scope>
</reference>
<dbReference type="InterPro" id="IPR032675">
    <property type="entry name" value="LRR_dom_sf"/>
</dbReference>
<dbReference type="Proteomes" id="UP001497457">
    <property type="component" value="Chromosome 20rd"/>
</dbReference>
<proteinExistence type="predicted"/>